<sequence length="223" mass="23665">MSTHGILKALLVAPLLTAGAAVTAALVAGKHHRFGATATEYRASLPGDGLLPEAQVQNDRACTILAPPSAVWPWIAQLGQDKAGFYSFEFLENLAGCQITGATQIHPEWQNPAVDDAFPLHPDLALRVAEVEPGRYLVATSQGGAAPGEMDFAMTWTFYLTSTAGPAGEQATRLHVRERYAAGNGSTRRMVDALSVVSAIMTWRMMSRLKTLCTQDADGAAGA</sequence>
<name>A0A645AB99_9ZZZZ</name>
<organism evidence="1">
    <name type="scientific">bioreactor metagenome</name>
    <dbReference type="NCBI Taxonomy" id="1076179"/>
    <lineage>
        <taxon>unclassified sequences</taxon>
        <taxon>metagenomes</taxon>
        <taxon>ecological metagenomes</taxon>
    </lineage>
</organism>
<proteinExistence type="predicted"/>
<dbReference type="EMBL" id="VSSQ01012991">
    <property type="protein sequence ID" value="MPM50485.1"/>
    <property type="molecule type" value="Genomic_DNA"/>
</dbReference>
<dbReference type="AlphaFoldDB" id="A0A645AB99"/>
<reference evidence="1" key="1">
    <citation type="submission" date="2019-08" db="EMBL/GenBank/DDBJ databases">
        <authorList>
            <person name="Kucharzyk K."/>
            <person name="Murdoch R.W."/>
            <person name="Higgins S."/>
            <person name="Loffler F."/>
        </authorList>
    </citation>
    <scope>NUCLEOTIDE SEQUENCE</scope>
</reference>
<dbReference type="Gene3D" id="3.30.530.20">
    <property type="match status" value="1"/>
</dbReference>
<dbReference type="SUPFAM" id="SSF55961">
    <property type="entry name" value="Bet v1-like"/>
    <property type="match status" value="1"/>
</dbReference>
<gene>
    <name evidence="1" type="ORF">SDC9_97226</name>
</gene>
<comment type="caution">
    <text evidence="1">The sequence shown here is derived from an EMBL/GenBank/DDBJ whole genome shotgun (WGS) entry which is preliminary data.</text>
</comment>
<evidence type="ECO:0000313" key="1">
    <source>
        <dbReference type="EMBL" id="MPM50485.1"/>
    </source>
</evidence>
<protein>
    <submittedName>
        <fullName evidence="1">Uncharacterized protein</fullName>
    </submittedName>
</protein>
<dbReference type="InterPro" id="IPR023393">
    <property type="entry name" value="START-like_dom_sf"/>
</dbReference>
<accession>A0A645AB99</accession>